<feature type="signal peptide" evidence="1">
    <location>
        <begin position="1"/>
        <end position="20"/>
    </location>
</feature>
<proteinExistence type="predicted"/>
<accession>A0ABY1NFM1</accession>
<dbReference type="Proteomes" id="UP001157914">
    <property type="component" value="Unassembled WGS sequence"/>
</dbReference>
<name>A0ABY1NFM1_9HYPH</name>
<feature type="chain" id="PRO_5045738579" evidence="1">
    <location>
        <begin position="21"/>
        <end position="252"/>
    </location>
</feature>
<protein>
    <submittedName>
        <fullName evidence="2">Uncharacterized protein</fullName>
    </submittedName>
</protein>
<dbReference type="EMBL" id="FXTT01000001">
    <property type="protein sequence ID" value="SMP08159.1"/>
    <property type="molecule type" value="Genomic_DNA"/>
</dbReference>
<keyword evidence="3" id="KW-1185">Reference proteome</keyword>
<keyword evidence="1" id="KW-0732">Signal</keyword>
<reference evidence="2 3" key="1">
    <citation type="submission" date="2017-05" db="EMBL/GenBank/DDBJ databases">
        <authorList>
            <person name="Varghese N."/>
            <person name="Submissions S."/>
        </authorList>
    </citation>
    <scope>NUCLEOTIDE SEQUENCE [LARGE SCALE GENOMIC DNA]</scope>
    <source>
        <strain evidence="2 3">DSM 15949</strain>
    </source>
</reference>
<evidence type="ECO:0000256" key="1">
    <source>
        <dbReference type="SAM" id="SignalP"/>
    </source>
</evidence>
<evidence type="ECO:0000313" key="3">
    <source>
        <dbReference type="Proteomes" id="UP001157914"/>
    </source>
</evidence>
<organism evidence="2 3">
    <name type="scientific">Roseibium denhamense</name>
    <dbReference type="NCBI Taxonomy" id="76305"/>
    <lineage>
        <taxon>Bacteria</taxon>
        <taxon>Pseudomonadati</taxon>
        <taxon>Pseudomonadota</taxon>
        <taxon>Alphaproteobacteria</taxon>
        <taxon>Hyphomicrobiales</taxon>
        <taxon>Stappiaceae</taxon>
        <taxon>Roseibium</taxon>
    </lineage>
</organism>
<gene>
    <name evidence="2" type="ORF">SAMN06265374_0937</name>
</gene>
<sequence length="252" mass="26345">MFKNIPGLALIAAAPAIALADGGHSHQAIHQTGAVVSAENSEIDQSFDILAAHVHREGRIVTFHMTLKGTAGETVPERHGDLGGAPVLSYVWPTSLSPETVGFEADGGILALAATSHPDFDDTPLFDEDGDGDVGNDGANWHSHWVVLAPNEACGDGALGVKDIPEGTTPNMPATWPGLPIYIDSPGYTPVLKAEEITINVGFEDPAVVENMSYDGVTSALRVNQSIHAPLLCVVDVFDVASGDLSLPGRVE</sequence>
<evidence type="ECO:0000313" key="2">
    <source>
        <dbReference type="EMBL" id="SMP08159.1"/>
    </source>
</evidence>
<comment type="caution">
    <text evidence="2">The sequence shown here is derived from an EMBL/GenBank/DDBJ whole genome shotgun (WGS) entry which is preliminary data.</text>
</comment>
<dbReference type="RefSeq" id="WP_155189253.1">
    <property type="nucleotide sequence ID" value="NZ_BAAAEA010000001.1"/>
</dbReference>